<dbReference type="WBParaSite" id="SCUD_0000360601-mRNA-1">
    <property type="protein sequence ID" value="SCUD_0000360601-mRNA-1"/>
    <property type="gene ID" value="SCUD_0000360601"/>
</dbReference>
<evidence type="ECO:0000313" key="3">
    <source>
        <dbReference type="Proteomes" id="UP000279833"/>
    </source>
</evidence>
<feature type="region of interest" description="Disordered" evidence="1">
    <location>
        <begin position="1"/>
        <end position="30"/>
    </location>
</feature>
<dbReference type="EMBL" id="UZAK01004173">
    <property type="protein sequence ID" value="VDO83150.1"/>
    <property type="molecule type" value="Genomic_DNA"/>
</dbReference>
<reference evidence="2 3" key="2">
    <citation type="submission" date="2018-11" db="EMBL/GenBank/DDBJ databases">
        <authorList>
            <consortium name="Pathogen Informatics"/>
        </authorList>
    </citation>
    <scope>NUCLEOTIDE SEQUENCE [LARGE SCALE GENOMIC DNA]</scope>
    <source>
        <strain evidence="2">Dakar</strain>
        <strain evidence="3">Dakar, Senegal</strain>
    </source>
</reference>
<sequence>LSSSSTSHRSRSAPPCSEDTSEETSSSPISVRYVSNKPSENISSQISTNVKNSVLENSSNVSCILPMYAEEVQPQYLDVNYSMKISEIKMCVLLYKSEDKIIINEFFKISKCCYVLK</sequence>
<dbReference type="Proteomes" id="UP000279833">
    <property type="component" value="Unassembled WGS sequence"/>
</dbReference>
<evidence type="ECO:0000313" key="4">
    <source>
        <dbReference type="WBParaSite" id="SCUD_0000360601-mRNA-1"/>
    </source>
</evidence>
<reference evidence="4" key="1">
    <citation type="submission" date="2016-06" db="UniProtKB">
        <authorList>
            <consortium name="WormBaseParasite"/>
        </authorList>
    </citation>
    <scope>IDENTIFICATION</scope>
</reference>
<dbReference type="AlphaFoldDB" id="A0A183JLM5"/>
<dbReference type="STRING" id="6186.A0A183JLM5"/>
<organism evidence="4">
    <name type="scientific">Schistosoma curassoni</name>
    <dbReference type="NCBI Taxonomy" id="6186"/>
    <lineage>
        <taxon>Eukaryota</taxon>
        <taxon>Metazoa</taxon>
        <taxon>Spiralia</taxon>
        <taxon>Lophotrochozoa</taxon>
        <taxon>Platyhelminthes</taxon>
        <taxon>Trematoda</taxon>
        <taxon>Digenea</taxon>
        <taxon>Strigeidida</taxon>
        <taxon>Schistosomatoidea</taxon>
        <taxon>Schistosomatidae</taxon>
        <taxon>Schistosoma</taxon>
    </lineage>
</organism>
<gene>
    <name evidence="2" type="ORF">SCUD_LOCUS3607</name>
</gene>
<accession>A0A183JLM5</accession>
<proteinExistence type="predicted"/>
<evidence type="ECO:0000313" key="2">
    <source>
        <dbReference type="EMBL" id="VDO83150.1"/>
    </source>
</evidence>
<protein>
    <submittedName>
        <fullName evidence="4">Product</fullName>
    </submittedName>
</protein>
<name>A0A183JLM5_9TREM</name>
<keyword evidence="3" id="KW-1185">Reference proteome</keyword>
<evidence type="ECO:0000256" key="1">
    <source>
        <dbReference type="SAM" id="MobiDB-lite"/>
    </source>
</evidence>